<dbReference type="Gene3D" id="3.40.50.300">
    <property type="entry name" value="P-loop containing nucleotide triphosphate hydrolases"/>
    <property type="match status" value="1"/>
</dbReference>
<dbReference type="SUPFAM" id="SSF52540">
    <property type="entry name" value="P-loop containing nucleoside triphosphate hydrolases"/>
    <property type="match status" value="1"/>
</dbReference>
<gene>
    <name evidence="1" type="ORF">Pmi06nite_13100</name>
</gene>
<keyword evidence="2" id="KW-1185">Reference proteome</keyword>
<proteinExistence type="predicted"/>
<reference evidence="1 2" key="1">
    <citation type="submission" date="2021-01" db="EMBL/GenBank/DDBJ databases">
        <title>Whole genome shotgun sequence of Planotetraspora mira NBRC 15435.</title>
        <authorList>
            <person name="Komaki H."/>
            <person name="Tamura T."/>
        </authorList>
    </citation>
    <scope>NUCLEOTIDE SEQUENCE [LARGE SCALE GENOMIC DNA]</scope>
    <source>
        <strain evidence="1 2">NBRC 15435</strain>
    </source>
</reference>
<comment type="caution">
    <text evidence="1">The sequence shown here is derived from an EMBL/GenBank/DDBJ whole genome shotgun (WGS) entry which is preliminary data.</text>
</comment>
<evidence type="ECO:0000313" key="1">
    <source>
        <dbReference type="EMBL" id="GII27868.1"/>
    </source>
</evidence>
<dbReference type="InterPro" id="IPR027417">
    <property type="entry name" value="P-loop_NTPase"/>
</dbReference>
<accession>A0A8J3TK09</accession>
<dbReference type="Pfam" id="PF13671">
    <property type="entry name" value="AAA_33"/>
    <property type="match status" value="1"/>
</dbReference>
<dbReference type="Proteomes" id="UP000650628">
    <property type="component" value="Unassembled WGS sequence"/>
</dbReference>
<dbReference type="RefSeq" id="WP_203951936.1">
    <property type="nucleotide sequence ID" value="NZ_BOOO01000005.1"/>
</dbReference>
<protein>
    <recommendedName>
        <fullName evidence="3">ATP-binding protein</fullName>
    </recommendedName>
</protein>
<dbReference type="EMBL" id="BOOO01000005">
    <property type="protein sequence ID" value="GII27868.1"/>
    <property type="molecule type" value="Genomic_DNA"/>
</dbReference>
<name>A0A8J3TK09_9ACTN</name>
<evidence type="ECO:0000313" key="2">
    <source>
        <dbReference type="Proteomes" id="UP000650628"/>
    </source>
</evidence>
<evidence type="ECO:0008006" key="3">
    <source>
        <dbReference type="Google" id="ProtNLM"/>
    </source>
</evidence>
<organism evidence="1 2">
    <name type="scientific">Planotetraspora mira</name>
    <dbReference type="NCBI Taxonomy" id="58121"/>
    <lineage>
        <taxon>Bacteria</taxon>
        <taxon>Bacillati</taxon>
        <taxon>Actinomycetota</taxon>
        <taxon>Actinomycetes</taxon>
        <taxon>Streptosporangiales</taxon>
        <taxon>Streptosporangiaceae</taxon>
        <taxon>Planotetraspora</taxon>
    </lineage>
</organism>
<dbReference type="AlphaFoldDB" id="A0A8J3TK09"/>
<sequence>MAAPVWVVSGPPGSGKSTVCSILLSRLLPVPALLDKDTVYGGFVEATLASHDRPPGEREGAWYDEHVKRHEYAGLTATATEIRSHGCPVMLSGPFTGQVHDAARWREWTAELGGPDIHLIWIRSDGPTLRERLERRSSPRDGGKLDRFDDYLRAIRVDEPPVVPYIEVDNRLGAPAIEDQLGDLPPHRPG</sequence>